<protein>
    <submittedName>
        <fullName evidence="1">Uncharacterized protein</fullName>
    </submittedName>
</protein>
<comment type="caution">
    <text evidence="1">The sequence shown here is derived from an EMBL/GenBank/DDBJ whole genome shotgun (WGS) entry which is preliminary data.</text>
</comment>
<dbReference type="AlphaFoldDB" id="A0A939NT92"/>
<organism evidence="1">
    <name type="scientific">Serratia marcescens</name>
    <dbReference type="NCBI Taxonomy" id="615"/>
    <lineage>
        <taxon>Bacteria</taxon>
        <taxon>Pseudomonadati</taxon>
        <taxon>Pseudomonadota</taxon>
        <taxon>Gammaproteobacteria</taxon>
        <taxon>Enterobacterales</taxon>
        <taxon>Yersiniaceae</taxon>
        <taxon>Serratia</taxon>
    </lineage>
</organism>
<reference evidence="1" key="1">
    <citation type="submission" date="2021-03" db="EMBL/GenBank/DDBJ databases">
        <title>Molecular epidemiology and mechanisms of colistin and carbapenem resistance in Enterobacteriaceae from clinical isolates, the environment and porcine samples in Pretoria, South Africa.</title>
        <authorList>
            <person name="Bogoshi D."/>
            <person name="Mbelle N.M."/>
            <person name="Naidoo V."/>
            <person name="Osei Sekyere J."/>
        </authorList>
    </citation>
    <scope>NUCLEOTIDE SEQUENCE</scope>
    <source>
        <strain evidence="1">C080</strain>
    </source>
</reference>
<evidence type="ECO:0000313" key="1">
    <source>
        <dbReference type="EMBL" id="MBO2007159.1"/>
    </source>
</evidence>
<proteinExistence type="predicted"/>
<name>A0A939NT92_SERMA</name>
<gene>
    <name evidence="1" type="ORF">J4732_17400</name>
</gene>
<dbReference type="EMBL" id="JAGETR010000126">
    <property type="protein sequence ID" value="MBO2007159.1"/>
    <property type="molecule type" value="Genomic_DNA"/>
</dbReference>
<accession>A0A939NT92</accession>
<sequence>MADQVHQHGLCLMGKPDKGRRWEPGRRAALHRRLQDLLCVRRPCA</sequence>